<keyword evidence="2" id="KW-0813">Transport</keyword>
<keyword evidence="5 6" id="KW-0472">Membrane</keyword>
<feature type="transmembrane region" description="Helical" evidence="6">
    <location>
        <begin position="371"/>
        <end position="393"/>
    </location>
</feature>
<dbReference type="Proteomes" id="UP001498771">
    <property type="component" value="Unassembled WGS sequence"/>
</dbReference>
<feature type="transmembrane region" description="Helical" evidence="6">
    <location>
        <begin position="226"/>
        <end position="244"/>
    </location>
</feature>
<proteinExistence type="predicted"/>
<dbReference type="SUPFAM" id="SSF103473">
    <property type="entry name" value="MFS general substrate transporter"/>
    <property type="match status" value="1"/>
</dbReference>
<comment type="subcellular location">
    <subcellularLocation>
        <location evidence="1">Membrane</location>
        <topology evidence="1">Multi-pass membrane protein</topology>
    </subcellularLocation>
</comment>
<keyword evidence="8" id="KW-1185">Reference proteome</keyword>
<keyword evidence="4 6" id="KW-1133">Transmembrane helix</keyword>
<dbReference type="RefSeq" id="XP_064771292.1">
    <property type="nucleotide sequence ID" value="XM_064910312.1"/>
</dbReference>
<feature type="transmembrane region" description="Helical" evidence="6">
    <location>
        <begin position="414"/>
        <end position="430"/>
    </location>
</feature>
<evidence type="ECO:0000256" key="2">
    <source>
        <dbReference type="ARBA" id="ARBA00022448"/>
    </source>
</evidence>
<sequence>MAESDKTSISSLDKQAKDVVISEKYGSETSSTTDNESVYGGLAAKLNIPADWPPLATHAPKQYFFWSRRKASDPDLDAVATQPSVFDDPEKAPLHQPIPEYESLHRVDPKARWTWREERAIVRKVDFRIMLWCAIMFMALQLDRGNISQAVSDNMLEDLGFNTNVYNNGNVIFKVCFLICEVPSQLVSKKLGPDVWIPIQMISWSIVALSQYWIKDEAGFYITRGLLGAWEGGFIADICLYLSYFYTSIELPVRLAYFWCALTVSQIVAAFLAFGILHMRGVNGVEGWRWMFLIEGCLTVCVGIVSFVLMPPSPTKTASWFRGKNGWFTEREETIIVNRVLRDDPSKGDMHNRQALDWSMLKKSLLDYDLWPIYIIGLVFDMTTSTVDTYLTLTLRSIGFDTFQTNLMVLPKQFLHLFTLLGVTYLSQVTDQRSLMGLGAQIWALIFLIPLRTFTSSTGRWTKYVITTLLLSSPYTHAIQVGWTSRNSNSVRTRTLSAAMYNMFVQLSGIISSYIYRDDDKPLYNRGNTSLIGIAVMNMAVFVLVKAYYVHRNRQRERVWSAMSFEEREEYLRTTKDTGNKRLDFRFAH</sequence>
<feature type="transmembrane region" description="Helical" evidence="6">
    <location>
        <begin position="436"/>
        <end position="454"/>
    </location>
</feature>
<evidence type="ECO:0000256" key="3">
    <source>
        <dbReference type="ARBA" id="ARBA00022692"/>
    </source>
</evidence>
<reference evidence="7 8" key="1">
    <citation type="submission" date="2024-03" db="EMBL/GenBank/DDBJ databases">
        <title>Genome-scale model development and genomic sequencing of the oleaginous clade Lipomyces.</title>
        <authorList>
            <consortium name="Lawrence Berkeley National Laboratory"/>
            <person name="Czajka J.J."/>
            <person name="Han Y."/>
            <person name="Kim J."/>
            <person name="Mondo S.J."/>
            <person name="Hofstad B.A."/>
            <person name="Robles A."/>
            <person name="Haridas S."/>
            <person name="Riley R."/>
            <person name="LaButti K."/>
            <person name="Pangilinan J."/>
            <person name="Andreopoulos W."/>
            <person name="Lipzen A."/>
            <person name="Yan J."/>
            <person name="Wang M."/>
            <person name="Ng V."/>
            <person name="Grigoriev I.V."/>
            <person name="Spatafora J.W."/>
            <person name="Magnuson J.K."/>
            <person name="Baker S.E."/>
            <person name="Pomraning K.R."/>
        </authorList>
    </citation>
    <scope>NUCLEOTIDE SEQUENCE [LARGE SCALE GENOMIC DNA]</scope>
    <source>
        <strain evidence="7 8">Phaff 52-87</strain>
    </source>
</reference>
<accession>A0ABR1FEH7</accession>
<name>A0ABR1FEH7_9ASCO</name>
<dbReference type="Gene3D" id="1.20.1250.20">
    <property type="entry name" value="MFS general substrate transporter like domains"/>
    <property type="match status" value="1"/>
</dbReference>
<evidence type="ECO:0000256" key="1">
    <source>
        <dbReference type="ARBA" id="ARBA00004141"/>
    </source>
</evidence>
<evidence type="ECO:0000313" key="8">
    <source>
        <dbReference type="Proteomes" id="UP001498771"/>
    </source>
</evidence>
<dbReference type="PANTHER" id="PTHR43791:SF65">
    <property type="entry name" value="MAJOR FACILITATOR SUPERFAMILY (MFS) PROFILE DOMAIN-CONTAINING PROTEIN-RELATED"/>
    <property type="match status" value="1"/>
</dbReference>
<dbReference type="PANTHER" id="PTHR43791">
    <property type="entry name" value="PERMEASE-RELATED"/>
    <property type="match status" value="1"/>
</dbReference>
<comment type="caution">
    <text evidence="7">The sequence shown here is derived from an EMBL/GenBank/DDBJ whole genome shotgun (WGS) entry which is preliminary data.</text>
</comment>
<feature type="transmembrane region" description="Helical" evidence="6">
    <location>
        <begin position="256"/>
        <end position="278"/>
    </location>
</feature>
<organism evidence="7 8">
    <name type="scientific">Myxozyma melibiosi</name>
    <dbReference type="NCBI Taxonomy" id="54550"/>
    <lineage>
        <taxon>Eukaryota</taxon>
        <taxon>Fungi</taxon>
        <taxon>Dikarya</taxon>
        <taxon>Ascomycota</taxon>
        <taxon>Saccharomycotina</taxon>
        <taxon>Lipomycetes</taxon>
        <taxon>Lipomycetales</taxon>
        <taxon>Lipomycetaceae</taxon>
        <taxon>Myxozyma</taxon>
    </lineage>
</organism>
<dbReference type="InterPro" id="IPR036259">
    <property type="entry name" value="MFS_trans_sf"/>
</dbReference>
<dbReference type="Pfam" id="PF07690">
    <property type="entry name" value="MFS_1"/>
    <property type="match status" value="1"/>
</dbReference>
<evidence type="ECO:0000256" key="4">
    <source>
        <dbReference type="ARBA" id="ARBA00022989"/>
    </source>
</evidence>
<keyword evidence="3 6" id="KW-0812">Transmembrane</keyword>
<dbReference type="GeneID" id="90035824"/>
<dbReference type="InterPro" id="IPR011701">
    <property type="entry name" value="MFS"/>
</dbReference>
<evidence type="ECO:0000256" key="5">
    <source>
        <dbReference type="ARBA" id="ARBA00023136"/>
    </source>
</evidence>
<gene>
    <name evidence="7" type="ORF">BZA70DRAFT_234766</name>
</gene>
<feature type="transmembrane region" description="Helical" evidence="6">
    <location>
        <begin position="528"/>
        <end position="549"/>
    </location>
</feature>
<feature type="transmembrane region" description="Helical" evidence="6">
    <location>
        <begin position="496"/>
        <end position="516"/>
    </location>
</feature>
<dbReference type="EMBL" id="JBBJBU010000001">
    <property type="protein sequence ID" value="KAK7208259.1"/>
    <property type="molecule type" value="Genomic_DNA"/>
</dbReference>
<evidence type="ECO:0000256" key="6">
    <source>
        <dbReference type="SAM" id="Phobius"/>
    </source>
</evidence>
<feature type="transmembrane region" description="Helical" evidence="6">
    <location>
        <begin position="290"/>
        <end position="310"/>
    </location>
</feature>
<protein>
    <submittedName>
        <fullName evidence="7">Major facilitator superfamily domain-containing protein</fullName>
    </submittedName>
</protein>
<evidence type="ECO:0000313" key="7">
    <source>
        <dbReference type="EMBL" id="KAK7208259.1"/>
    </source>
</evidence>